<dbReference type="GO" id="GO:0016747">
    <property type="term" value="F:acyltransferase activity, transferring groups other than amino-acyl groups"/>
    <property type="evidence" value="ECO:0007669"/>
    <property type="project" value="InterPro"/>
</dbReference>
<accession>A0A176SZA1</accession>
<dbReference type="InterPro" id="IPR000182">
    <property type="entry name" value="GNAT_dom"/>
</dbReference>
<evidence type="ECO:0000256" key="1">
    <source>
        <dbReference type="ARBA" id="ARBA00022679"/>
    </source>
</evidence>
<gene>
    <name evidence="4" type="ORF">LPB303_16175</name>
</gene>
<keyword evidence="1 4" id="KW-0808">Transferase</keyword>
<protein>
    <submittedName>
        <fullName evidence="4">GNAT family acetyltransferase</fullName>
    </submittedName>
</protein>
<dbReference type="AlphaFoldDB" id="A0A176SZA1"/>
<keyword evidence="2" id="KW-0012">Acyltransferase</keyword>
<evidence type="ECO:0000313" key="4">
    <source>
        <dbReference type="EMBL" id="OAD40787.1"/>
    </source>
</evidence>
<comment type="caution">
    <text evidence="4">The sequence shown here is derived from an EMBL/GenBank/DDBJ whole genome shotgun (WGS) entry which is preliminary data.</text>
</comment>
<reference evidence="4 5" key="1">
    <citation type="submission" date="2016-02" db="EMBL/GenBank/DDBJ databases">
        <title>Draft genome sequence of Polaribacter atrinae KACC17473.</title>
        <authorList>
            <person name="Shin S.-K."/>
            <person name="Yi H."/>
        </authorList>
    </citation>
    <scope>NUCLEOTIDE SEQUENCE [LARGE SCALE GENOMIC DNA]</scope>
    <source>
        <strain evidence="4 5">KACC 17473</strain>
    </source>
</reference>
<evidence type="ECO:0000256" key="2">
    <source>
        <dbReference type="ARBA" id="ARBA00023315"/>
    </source>
</evidence>
<dbReference type="InterPro" id="IPR016181">
    <property type="entry name" value="Acyl_CoA_acyltransferase"/>
</dbReference>
<dbReference type="EMBL" id="LVWE01000085">
    <property type="protein sequence ID" value="OAD40787.1"/>
    <property type="molecule type" value="Genomic_DNA"/>
</dbReference>
<dbReference type="SUPFAM" id="SSF55729">
    <property type="entry name" value="Acyl-CoA N-acyltransferases (Nat)"/>
    <property type="match status" value="1"/>
</dbReference>
<evidence type="ECO:0000259" key="3">
    <source>
        <dbReference type="PROSITE" id="PS51186"/>
    </source>
</evidence>
<dbReference type="OrthoDB" id="9789603at2"/>
<dbReference type="RefSeq" id="WP_068452602.1">
    <property type="nucleotide sequence ID" value="NZ_CANKUV010000003.1"/>
</dbReference>
<dbReference type="PANTHER" id="PTHR43800:SF1">
    <property type="entry name" value="PEPTIDYL-LYSINE N-ACETYLTRANSFERASE YJAB"/>
    <property type="match status" value="1"/>
</dbReference>
<dbReference type="STRING" id="1333662.LPB303_16175"/>
<name>A0A176SZA1_9FLAO</name>
<evidence type="ECO:0000313" key="5">
    <source>
        <dbReference type="Proteomes" id="UP000076923"/>
    </source>
</evidence>
<dbReference type="PROSITE" id="PS51186">
    <property type="entry name" value="GNAT"/>
    <property type="match status" value="1"/>
</dbReference>
<dbReference type="PANTHER" id="PTHR43800">
    <property type="entry name" value="PEPTIDYL-LYSINE N-ACETYLTRANSFERASE YJAB"/>
    <property type="match status" value="1"/>
</dbReference>
<dbReference type="Pfam" id="PF00583">
    <property type="entry name" value="Acetyltransf_1"/>
    <property type="match status" value="1"/>
</dbReference>
<dbReference type="Proteomes" id="UP000076923">
    <property type="component" value="Unassembled WGS sequence"/>
</dbReference>
<feature type="domain" description="N-acetyltransferase" evidence="3">
    <location>
        <begin position="1"/>
        <end position="150"/>
    </location>
</feature>
<keyword evidence="5" id="KW-1185">Reference proteome</keyword>
<proteinExistence type="predicted"/>
<dbReference type="CDD" id="cd04301">
    <property type="entry name" value="NAT_SF"/>
    <property type="match status" value="1"/>
</dbReference>
<sequence>MNFRKAIQKDVSIIVEMMADDELGKKRENFQTPLPTSYLKAFQKIDADENQELIVVENDNLEVIGTLQITYIQYLSYCGGIRAQIENVFIRNDQRGLGIGKSVFEWAIQRAKEKNVHVVQLTSDKKRPRAIKFYEDLGFKATHEGMKLHF</sequence>
<organism evidence="4 5">
    <name type="scientific">Polaribacter atrinae</name>
    <dbReference type="NCBI Taxonomy" id="1333662"/>
    <lineage>
        <taxon>Bacteria</taxon>
        <taxon>Pseudomonadati</taxon>
        <taxon>Bacteroidota</taxon>
        <taxon>Flavobacteriia</taxon>
        <taxon>Flavobacteriales</taxon>
        <taxon>Flavobacteriaceae</taxon>
    </lineage>
</organism>
<dbReference type="Gene3D" id="3.40.630.30">
    <property type="match status" value="1"/>
</dbReference>